<proteinExistence type="predicted"/>
<protein>
    <submittedName>
        <fullName evidence="1">Uncharacterized protein</fullName>
    </submittedName>
</protein>
<reference evidence="1" key="1">
    <citation type="journal article" date="2015" name="Nature">
        <title>Complex archaea that bridge the gap between prokaryotes and eukaryotes.</title>
        <authorList>
            <person name="Spang A."/>
            <person name="Saw J.H."/>
            <person name="Jorgensen S.L."/>
            <person name="Zaremba-Niedzwiedzka K."/>
            <person name="Martijn J."/>
            <person name="Lind A.E."/>
            <person name="van Eijk R."/>
            <person name="Schleper C."/>
            <person name="Guy L."/>
            <person name="Ettema T.J."/>
        </authorList>
    </citation>
    <scope>NUCLEOTIDE SEQUENCE</scope>
</reference>
<evidence type="ECO:0000313" key="1">
    <source>
        <dbReference type="EMBL" id="KKN45023.1"/>
    </source>
</evidence>
<gene>
    <name evidence="1" type="ORF">LCGC14_0687350</name>
</gene>
<dbReference type="EMBL" id="LAZR01001416">
    <property type="protein sequence ID" value="KKN45023.1"/>
    <property type="molecule type" value="Genomic_DNA"/>
</dbReference>
<dbReference type="AlphaFoldDB" id="A0A0F9TUH1"/>
<accession>A0A0F9TUH1</accession>
<comment type="caution">
    <text evidence="1">The sequence shown here is derived from an EMBL/GenBank/DDBJ whole genome shotgun (WGS) entry which is preliminary data.</text>
</comment>
<name>A0A0F9TUH1_9ZZZZ</name>
<sequence>MTQQAQTVEVPVSLLQGFVGFVEKSGKLLGQMGQDQAQAKEAAPVVVDTLIKQGLLTEDQKEAAAEALSLSHVKTLESLRRTATHVRPYSLGEGETKEASAGDVSEKDQKFIAALGF</sequence>
<organism evidence="1">
    <name type="scientific">marine sediment metagenome</name>
    <dbReference type="NCBI Taxonomy" id="412755"/>
    <lineage>
        <taxon>unclassified sequences</taxon>
        <taxon>metagenomes</taxon>
        <taxon>ecological metagenomes</taxon>
    </lineage>
</organism>